<evidence type="ECO:0000256" key="7">
    <source>
        <dbReference type="ARBA" id="ARBA00048741"/>
    </source>
</evidence>
<feature type="site" description="Important for beta-aspartyl-AMP intermediate formation" evidence="10">
    <location>
        <position position="378"/>
    </location>
</feature>
<comment type="similarity">
    <text evidence="2">Belongs to the asparagine synthetase family.</text>
</comment>
<keyword evidence="8" id="KW-0028">Amino-acid biosynthesis</keyword>
<dbReference type="Gene3D" id="3.40.50.620">
    <property type="entry name" value="HUPs"/>
    <property type="match status" value="1"/>
</dbReference>
<dbReference type="PANTHER" id="PTHR43284:SF1">
    <property type="entry name" value="ASPARAGINE SYNTHETASE"/>
    <property type="match status" value="1"/>
</dbReference>
<dbReference type="Gene3D" id="3.60.20.10">
    <property type="entry name" value="Glutamine Phosphoribosylpyrophosphate, subunit 1, domain 1"/>
    <property type="match status" value="1"/>
</dbReference>
<keyword evidence="12" id="KW-0436">Ligase</keyword>
<organism evidence="12 13">
    <name type="scientific">Burkholderia singularis</name>
    <dbReference type="NCBI Taxonomy" id="1503053"/>
    <lineage>
        <taxon>Bacteria</taxon>
        <taxon>Pseudomonadati</taxon>
        <taxon>Pseudomonadota</taxon>
        <taxon>Betaproteobacteria</taxon>
        <taxon>Burkholderiales</taxon>
        <taxon>Burkholderiaceae</taxon>
        <taxon>Burkholderia</taxon>
        <taxon>pseudomallei group</taxon>
    </lineage>
</organism>
<evidence type="ECO:0000256" key="6">
    <source>
        <dbReference type="ARBA" id="ARBA00022962"/>
    </source>
</evidence>
<dbReference type="CDD" id="cd00712">
    <property type="entry name" value="AsnB"/>
    <property type="match status" value="1"/>
</dbReference>
<dbReference type="InterPro" id="IPR051786">
    <property type="entry name" value="ASN_synthetase/amidase"/>
</dbReference>
<reference evidence="12 13" key="1">
    <citation type="submission" date="2017-04" db="EMBL/GenBank/DDBJ databases">
        <authorList>
            <person name="Afonso C.L."/>
            <person name="Miller P.J."/>
            <person name="Scott M.A."/>
            <person name="Spackman E."/>
            <person name="Goraichik I."/>
            <person name="Dimitrov K.M."/>
            <person name="Suarez D.L."/>
            <person name="Swayne D.E."/>
        </authorList>
    </citation>
    <scope>NUCLEOTIDE SEQUENCE [LARGE SCALE GENOMIC DNA]</scope>
    <source>
        <strain evidence="12">LMG 28154</strain>
    </source>
</reference>
<dbReference type="Pfam" id="PF00733">
    <property type="entry name" value="Asn_synthase"/>
    <property type="match status" value="1"/>
</dbReference>
<feature type="binding site" evidence="9">
    <location>
        <position position="102"/>
    </location>
    <ligand>
        <name>L-glutamine</name>
        <dbReference type="ChEBI" id="CHEBI:58359"/>
    </ligand>
</feature>
<evidence type="ECO:0000256" key="10">
    <source>
        <dbReference type="PIRSR" id="PIRSR001589-3"/>
    </source>
</evidence>
<dbReference type="PROSITE" id="PS51278">
    <property type="entry name" value="GATASE_TYPE_2"/>
    <property type="match status" value="1"/>
</dbReference>
<dbReference type="Pfam" id="PF13537">
    <property type="entry name" value="GATase_7"/>
    <property type="match status" value="1"/>
</dbReference>
<evidence type="ECO:0000256" key="5">
    <source>
        <dbReference type="ARBA" id="ARBA00022840"/>
    </source>
</evidence>
<feature type="binding site" evidence="9">
    <location>
        <begin position="376"/>
        <end position="377"/>
    </location>
    <ligand>
        <name>ATP</name>
        <dbReference type="ChEBI" id="CHEBI:30616"/>
    </ligand>
</feature>
<dbReference type="NCBIfam" id="TIGR01536">
    <property type="entry name" value="asn_synth_AEB"/>
    <property type="match status" value="1"/>
</dbReference>
<name>A0A238H894_9BURK</name>
<evidence type="ECO:0000256" key="1">
    <source>
        <dbReference type="ARBA" id="ARBA00005187"/>
    </source>
</evidence>
<dbReference type="InterPro" id="IPR017932">
    <property type="entry name" value="GATase_2_dom"/>
</dbReference>
<evidence type="ECO:0000256" key="3">
    <source>
        <dbReference type="ARBA" id="ARBA00012737"/>
    </source>
</evidence>
<evidence type="ECO:0000256" key="8">
    <source>
        <dbReference type="PIRSR" id="PIRSR001589-1"/>
    </source>
</evidence>
<feature type="active site" description="For GATase activity" evidence="8">
    <location>
        <position position="2"/>
    </location>
</feature>
<dbReference type="PANTHER" id="PTHR43284">
    <property type="entry name" value="ASPARAGINE SYNTHETASE (GLUTAMINE-HYDROLYZING)"/>
    <property type="match status" value="1"/>
</dbReference>
<keyword evidence="4 9" id="KW-0547">Nucleotide-binding</keyword>
<dbReference type="Proteomes" id="UP000198460">
    <property type="component" value="Unassembled WGS sequence"/>
</dbReference>
<dbReference type="GO" id="GO:0005829">
    <property type="term" value="C:cytosol"/>
    <property type="evidence" value="ECO:0007669"/>
    <property type="project" value="TreeGrafter"/>
</dbReference>
<dbReference type="AlphaFoldDB" id="A0A238H894"/>
<protein>
    <recommendedName>
        <fullName evidence="3">asparagine synthase (glutamine-hydrolyzing)</fullName>
        <ecNumber evidence="3">6.3.5.4</ecNumber>
    </recommendedName>
</protein>
<dbReference type="InterPro" id="IPR014729">
    <property type="entry name" value="Rossmann-like_a/b/a_fold"/>
</dbReference>
<dbReference type="PIRSF" id="PIRSF001589">
    <property type="entry name" value="Asn_synthetase_glu-h"/>
    <property type="match status" value="1"/>
</dbReference>
<evidence type="ECO:0000259" key="11">
    <source>
        <dbReference type="PROSITE" id="PS51278"/>
    </source>
</evidence>
<dbReference type="InterPro" id="IPR029055">
    <property type="entry name" value="Ntn_hydrolases_N"/>
</dbReference>
<dbReference type="GO" id="GO:0005524">
    <property type="term" value="F:ATP binding"/>
    <property type="evidence" value="ECO:0007669"/>
    <property type="project" value="UniProtKB-KW"/>
</dbReference>
<evidence type="ECO:0000256" key="2">
    <source>
        <dbReference type="ARBA" id="ARBA00005752"/>
    </source>
</evidence>
<proteinExistence type="inferred from homology"/>
<dbReference type="EMBL" id="FXAN01000076">
    <property type="protein sequence ID" value="SMG01556.1"/>
    <property type="molecule type" value="Genomic_DNA"/>
</dbReference>
<dbReference type="SUPFAM" id="SSF56235">
    <property type="entry name" value="N-terminal nucleophile aminohydrolases (Ntn hydrolases)"/>
    <property type="match status" value="1"/>
</dbReference>
<dbReference type="SUPFAM" id="SSF52402">
    <property type="entry name" value="Adenine nucleotide alpha hydrolases-like"/>
    <property type="match status" value="1"/>
</dbReference>
<dbReference type="RefSeq" id="WP_089341379.1">
    <property type="nucleotide sequence ID" value="NZ_FXAN01000076.1"/>
</dbReference>
<dbReference type="GO" id="GO:0006529">
    <property type="term" value="P:asparagine biosynthetic process"/>
    <property type="evidence" value="ECO:0007669"/>
    <property type="project" value="UniProtKB-KW"/>
</dbReference>
<comment type="pathway">
    <text evidence="1">Amino-acid biosynthesis; L-asparagine biosynthesis; L-asparagine from L-aspartate (L-Gln route): step 1/1.</text>
</comment>
<evidence type="ECO:0000256" key="9">
    <source>
        <dbReference type="PIRSR" id="PIRSR001589-2"/>
    </source>
</evidence>
<sequence length="614" mass="70190">MCGITGWVDWGHDLREHVATLRNMTACLVHRGPDASGEWVSARAALGHRRLSIIDPANGAQPMVRHARHRTFVIAYNGELYNTPELRRALESRGCRFETHCDTEVLLQAYIEWGPACLDRLNGIFAFAVWDESDKRLFMARDRIGVKPLFFAKLDSGLLFGSEMKAILAHPQVSREVKVDAFHELLFLGPARTLGSGVFRQIDELKPGWCLTYSPSGIETWQYWKLESHPHEDSFETTVERVRELVVDAVTNQLVSDVPVGTMVSGGLDSSSITAISAGVFKEAGKQLDTYSIDFVDNSTHFKPTDYVPDEDAPWADKVTRHLQTNHRRVLLDTSELISQLGAAMRSRDLPGMWEVDASLQLFCREIKKHSTVVLSGETADEIFGGYRWFHQARDYEVERFPWVRMVDGRERLLAPALRDGLDADALVAEHYRQTIAECPALPGEELGEARRRQMFYINFTRWLPMMLDRKDRASMAEGLEVRVPFCDHRIVEYLWNVPWTMKNAGDREKGLLRHAMQGILPDDVIWRPKSPFPTTHNPKYLHDVRALLTERLRDAASPLRPLLDAAELDRVLAAPDDEARDRHWFGMYAKDAQFLAYLYQIDLWMSEYRVSLV</sequence>
<evidence type="ECO:0000313" key="13">
    <source>
        <dbReference type="Proteomes" id="UP000198460"/>
    </source>
</evidence>
<feature type="binding site" evidence="9">
    <location>
        <position position="293"/>
    </location>
    <ligand>
        <name>ATP</name>
        <dbReference type="ChEBI" id="CHEBI:30616"/>
    </ligand>
</feature>
<dbReference type="InterPro" id="IPR001962">
    <property type="entry name" value="Asn_synthase"/>
</dbReference>
<keyword evidence="6 8" id="KW-0315">Glutamine amidotransferase</keyword>
<keyword evidence="5 9" id="KW-0067">ATP-binding</keyword>
<dbReference type="InterPro" id="IPR033738">
    <property type="entry name" value="AsnB_N"/>
</dbReference>
<dbReference type="InterPro" id="IPR006426">
    <property type="entry name" value="Asn_synth_AEB"/>
</dbReference>
<gene>
    <name evidence="12" type="ORF">BSIN_4437</name>
</gene>
<dbReference type="GO" id="GO:0004066">
    <property type="term" value="F:asparagine synthase (glutamine-hydrolyzing) activity"/>
    <property type="evidence" value="ECO:0007669"/>
    <property type="project" value="UniProtKB-EC"/>
</dbReference>
<comment type="catalytic activity">
    <reaction evidence="7">
        <text>L-aspartate + L-glutamine + ATP + H2O = L-asparagine + L-glutamate + AMP + diphosphate + H(+)</text>
        <dbReference type="Rhea" id="RHEA:12228"/>
        <dbReference type="ChEBI" id="CHEBI:15377"/>
        <dbReference type="ChEBI" id="CHEBI:15378"/>
        <dbReference type="ChEBI" id="CHEBI:29985"/>
        <dbReference type="ChEBI" id="CHEBI:29991"/>
        <dbReference type="ChEBI" id="CHEBI:30616"/>
        <dbReference type="ChEBI" id="CHEBI:33019"/>
        <dbReference type="ChEBI" id="CHEBI:58048"/>
        <dbReference type="ChEBI" id="CHEBI:58359"/>
        <dbReference type="ChEBI" id="CHEBI:456215"/>
        <dbReference type="EC" id="6.3.5.4"/>
    </reaction>
</comment>
<dbReference type="CDD" id="cd01991">
    <property type="entry name" value="Asn_synthase_B_C"/>
    <property type="match status" value="1"/>
</dbReference>
<feature type="domain" description="Glutamine amidotransferase type-2" evidence="11">
    <location>
        <begin position="2"/>
        <end position="216"/>
    </location>
</feature>
<keyword evidence="8" id="KW-0061">Asparagine biosynthesis</keyword>
<dbReference type="EC" id="6.3.5.4" evidence="3"/>
<evidence type="ECO:0000313" key="12">
    <source>
        <dbReference type="EMBL" id="SMG01556.1"/>
    </source>
</evidence>
<accession>A0A238H894</accession>
<evidence type="ECO:0000256" key="4">
    <source>
        <dbReference type="ARBA" id="ARBA00022741"/>
    </source>
</evidence>